<evidence type="ECO:0000256" key="3">
    <source>
        <dbReference type="ARBA" id="ARBA00004613"/>
    </source>
</evidence>
<evidence type="ECO:0000256" key="2">
    <source>
        <dbReference type="ARBA" id="ARBA00004442"/>
    </source>
</evidence>
<sequence length="109" mass="11256">NISSNQAEASGGGVYFGSDIHASGENASSLINCLLTNNTAGRDGGGVSNNLSSQLMIANCTIAINRVTGIDFPTKYGGGLYCFDESNTDIIDSILWGNTGEFGSQIAIE</sequence>
<evidence type="ECO:0008006" key="9">
    <source>
        <dbReference type="Google" id="ProtNLM"/>
    </source>
</evidence>
<proteinExistence type="predicted"/>
<keyword evidence="4" id="KW-0964">Secreted</keyword>
<keyword evidence="5" id="KW-0732">Signal</keyword>
<accession>X1DV20</accession>
<feature type="non-terminal residue" evidence="8">
    <location>
        <position position="1"/>
    </location>
</feature>
<comment type="subcellular location">
    <subcellularLocation>
        <location evidence="1">Cell envelope</location>
    </subcellularLocation>
    <subcellularLocation>
        <location evidence="2">Cell outer membrane</location>
    </subcellularLocation>
    <subcellularLocation>
        <location evidence="3">Secreted</location>
    </subcellularLocation>
</comment>
<protein>
    <recommendedName>
        <fullName evidence="9">Right handed beta helix domain-containing protein</fullName>
    </recommendedName>
</protein>
<dbReference type="EMBL" id="BART01039863">
    <property type="protein sequence ID" value="GAH24037.1"/>
    <property type="molecule type" value="Genomic_DNA"/>
</dbReference>
<keyword evidence="7" id="KW-0998">Cell outer membrane</keyword>
<gene>
    <name evidence="8" type="ORF">S01H4_65259</name>
</gene>
<dbReference type="SUPFAM" id="SSF51126">
    <property type="entry name" value="Pectin lyase-like"/>
    <property type="match status" value="1"/>
</dbReference>
<name>X1DV20_9ZZZZ</name>
<feature type="non-terminal residue" evidence="8">
    <location>
        <position position="109"/>
    </location>
</feature>
<evidence type="ECO:0000256" key="4">
    <source>
        <dbReference type="ARBA" id="ARBA00022525"/>
    </source>
</evidence>
<evidence type="ECO:0000256" key="5">
    <source>
        <dbReference type="ARBA" id="ARBA00022729"/>
    </source>
</evidence>
<dbReference type="GO" id="GO:0009279">
    <property type="term" value="C:cell outer membrane"/>
    <property type="evidence" value="ECO:0007669"/>
    <property type="project" value="UniProtKB-SubCell"/>
</dbReference>
<dbReference type="AlphaFoldDB" id="X1DV20"/>
<comment type="caution">
    <text evidence="8">The sequence shown here is derived from an EMBL/GenBank/DDBJ whole genome shotgun (WGS) entry which is preliminary data.</text>
</comment>
<evidence type="ECO:0000256" key="1">
    <source>
        <dbReference type="ARBA" id="ARBA00004196"/>
    </source>
</evidence>
<organism evidence="8">
    <name type="scientific">marine sediment metagenome</name>
    <dbReference type="NCBI Taxonomy" id="412755"/>
    <lineage>
        <taxon>unclassified sequences</taxon>
        <taxon>metagenomes</taxon>
        <taxon>ecological metagenomes</taxon>
    </lineage>
</organism>
<dbReference type="InterPro" id="IPR011050">
    <property type="entry name" value="Pectin_lyase_fold/virulence"/>
</dbReference>
<dbReference type="Pfam" id="PF02415">
    <property type="entry name" value="Chlam_PMP"/>
    <property type="match status" value="1"/>
</dbReference>
<evidence type="ECO:0000256" key="7">
    <source>
        <dbReference type="ARBA" id="ARBA00023237"/>
    </source>
</evidence>
<evidence type="ECO:0000313" key="8">
    <source>
        <dbReference type="EMBL" id="GAH24037.1"/>
    </source>
</evidence>
<dbReference type="InterPro" id="IPR003368">
    <property type="entry name" value="POMP_repeat"/>
</dbReference>
<keyword evidence="6" id="KW-0472">Membrane</keyword>
<evidence type="ECO:0000256" key="6">
    <source>
        <dbReference type="ARBA" id="ARBA00023136"/>
    </source>
</evidence>
<dbReference type="GO" id="GO:0005576">
    <property type="term" value="C:extracellular region"/>
    <property type="evidence" value="ECO:0007669"/>
    <property type="project" value="UniProtKB-SubCell"/>
</dbReference>
<reference evidence="8" key="1">
    <citation type="journal article" date="2014" name="Front. Microbiol.">
        <title>High frequency of phylogenetically diverse reductive dehalogenase-homologous genes in deep subseafloor sedimentary metagenomes.</title>
        <authorList>
            <person name="Kawai M."/>
            <person name="Futagami T."/>
            <person name="Toyoda A."/>
            <person name="Takaki Y."/>
            <person name="Nishi S."/>
            <person name="Hori S."/>
            <person name="Arai W."/>
            <person name="Tsubouchi T."/>
            <person name="Morono Y."/>
            <person name="Uchiyama I."/>
            <person name="Ito T."/>
            <person name="Fujiyama A."/>
            <person name="Inagaki F."/>
            <person name="Takami H."/>
        </authorList>
    </citation>
    <scope>NUCLEOTIDE SEQUENCE</scope>
    <source>
        <strain evidence="8">Expedition CK06-06</strain>
    </source>
</reference>